<organism evidence="1 2">
    <name type="scientific">Amycolatopsis pigmentata</name>
    <dbReference type="NCBI Taxonomy" id="450801"/>
    <lineage>
        <taxon>Bacteria</taxon>
        <taxon>Bacillati</taxon>
        <taxon>Actinomycetota</taxon>
        <taxon>Actinomycetes</taxon>
        <taxon>Pseudonocardiales</taxon>
        <taxon>Pseudonocardiaceae</taxon>
        <taxon>Amycolatopsis</taxon>
    </lineage>
</organism>
<protein>
    <submittedName>
        <fullName evidence="1">Uncharacterized protein</fullName>
    </submittedName>
</protein>
<comment type="caution">
    <text evidence="1">The sequence shown here is derived from an EMBL/GenBank/DDBJ whole genome shotgun (WGS) entry which is preliminary data.</text>
</comment>
<evidence type="ECO:0000313" key="2">
    <source>
        <dbReference type="Proteomes" id="UP001597417"/>
    </source>
</evidence>
<name>A0ABW5FTV1_9PSEU</name>
<gene>
    <name evidence="1" type="ORF">ACFSXZ_14970</name>
</gene>
<dbReference type="EMBL" id="JBHUKR010000007">
    <property type="protein sequence ID" value="MFD2417629.1"/>
    <property type="molecule type" value="Genomic_DNA"/>
</dbReference>
<dbReference type="RefSeq" id="WP_378265534.1">
    <property type="nucleotide sequence ID" value="NZ_JBHUKR010000007.1"/>
</dbReference>
<proteinExistence type="predicted"/>
<reference evidence="2" key="1">
    <citation type="journal article" date="2019" name="Int. J. Syst. Evol. Microbiol.">
        <title>The Global Catalogue of Microorganisms (GCM) 10K type strain sequencing project: providing services to taxonomists for standard genome sequencing and annotation.</title>
        <authorList>
            <consortium name="The Broad Institute Genomics Platform"/>
            <consortium name="The Broad Institute Genome Sequencing Center for Infectious Disease"/>
            <person name="Wu L."/>
            <person name="Ma J."/>
        </authorList>
    </citation>
    <scope>NUCLEOTIDE SEQUENCE [LARGE SCALE GENOMIC DNA]</scope>
    <source>
        <strain evidence="2">CGMCC 4.7645</strain>
    </source>
</reference>
<sequence>MRAGWGIGLVIVLATTLTACEQVGSAGDKASVCAEALGLANFDPQVDPAELADEAAKKADRLRQLANQASDADLKQNLITIADSYVALEKRRAEDLGNLNDWIQRNAGNIAKLRSACF</sequence>
<dbReference type="Proteomes" id="UP001597417">
    <property type="component" value="Unassembled WGS sequence"/>
</dbReference>
<keyword evidence="2" id="KW-1185">Reference proteome</keyword>
<accession>A0ABW5FTV1</accession>
<evidence type="ECO:0000313" key="1">
    <source>
        <dbReference type="EMBL" id="MFD2417629.1"/>
    </source>
</evidence>
<dbReference type="PROSITE" id="PS51257">
    <property type="entry name" value="PROKAR_LIPOPROTEIN"/>
    <property type="match status" value="1"/>
</dbReference>